<dbReference type="InterPro" id="IPR038760">
    <property type="entry name" value="PsbY_plant"/>
</dbReference>
<comment type="subcellular location">
    <subcellularLocation>
        <location evidence="1">Membrane</location>
    </subcellularLocation>
</comment>
<evidence type="ECO:0000256" key="8">
    <source>
        <dbReference type="SAM" id="Phobius"/>
    </source>
</evidence>
<comment type="caution">
    <text evidence="10">The sequence shown here is derived from an EMBL/GenBank/DDBJ whole genome shotgun (WGS) entry which is preliminary data.</text>
</comment>
<feature type="transmembrane region" description="Helical" evidence="8">
    <location>
        <begin position="67"/>
        <end position="85"/>
    </location>
</feature>
<keyword evidence="5" id="KW-0793">Thylakoid</keyword>
<dbReference type="GO" id="GO:0030145">
    <property type="term" value="F:manganese ion binding"/>
    <property type="evidence" value="ECO:0007669"/>
    <property type="project" value="InterPro"/>
</dbReference>
<feature type="transmembrane region" description="Helical" evidence="8">
    <location>
        <begin position="174"/>
        <end position="193"/>
    </location>
</feature>
<evidence type="ECO:0000256" key="7">
    <source>
        <dbReference type="ARBA" id="ARBA00023276"/>
    </source>
</evidence>
<gene>
    <name evidence="10" type="ORF">KP509_33G057000</name>
</gene>
<proteinExistence type="inferred from homology"/>
<dbReference type="OrthoDB" id="2016024at2759"/>
<sequence length="275" mass="28603">MQCRFNCWAMAMTTAMASSGLVAPSNSRIKGGYCAKGLPAFQASARVRAVSSLQEKMPKLSLSKEEISAGGSALAGAVFAAMASTDSAMAAQQIMELAAEDNRGAAILIPLVPAVGWVLYNILQPALNQLDRMRSAKSLAIGLGIGAAVSGIFASQASAVQEIADIAADNDSRGTLLLLVLLPAVGWVLYNILQPALNQLNKMRSSKALVGGLGLGAASMLLASNADASQEIATLAADNDSRGLLILIVLVPAIGWVLFNILRPALNQLDKMRNK</sequence>
<evidence type="ECO:0000256" key="3">
    <source>
        <dbReference type="ARBA" id="ARBA00022692"/>
    </source>
</evidence>
<keyword evidence="11" id="KW-1185">Reference proteome</keyword>
<evidence type="ECO:0000256" key="6">
    <source>
        <dbReference type="ARBA" id="ARBA00023136"/>
    </source>
</evidence>
<protein>
    <recommendedName>
        <fullName evidence="12">Photosystem II core complex proteins psbY, chloroplastic</fullName>
    </recommendedName>
</protein>
<feature type="transmembrane region" description="Helical" evidence="8">
    <location>
        <begin position="244"/>
        <end position="266"/>
    </location>
</feature>
<dbReference type="EMBL" id="CM035438">
    <property type="protein sequence ID" value="KAH7286064.1"/>
    <property type="molecule type" value="Genomic_DNA"/>
</dbReference>
<keyword evidence="9" id="KW-0732">Signal</keyword>
<evidence type="ECO:0000256" key="5">
    <source>
        <dbReference type="ARBA" id="ARBA00023078"/>
    </source>
</evidence>
<keyword evidence="4 8" id="KW-1133">Transmembrane helix</keyword>
<evidence type="ECO:0000256" key="1">
    <source>
        <dbReference type="ARBA" id="ARBA00004370"/>
    </source>
</evidence>
<name>A0A8T2QR47_CERRI</name>
<dbReference type="OMA" id="WVGFNIF"/>
<dbReference type="InterPro" id="IPR009388">
    <property type="entry name" value="PSII_PsbY"/>
</dbReference>
<feature type="transmembrane region" description="Helical" evidence="8">
    <location>
        <begin position="205"/>
        <end position="224"/>
    </location>
</feature>
<feature type="signal peptide" evidence="9">
    <location>
        <begin position="1"/>
        <end position="17"/>
    </location>
</feature>
<dbReference type="GO" id="GO:0045454">
    <property type="term" value="P:cell redox homeostasis"/>
    <property type="evidence" value="ECO:0007669"/>
    <property type="project" value="TreeGrafter"/>
</dbReference>
<dbReference type="GO" id="GO:0015979">
    <property type="term" value="P:photosynthesis"/>
    <property type="evidence" value="ECO:0007669"/>
    <property type="project" value="UniProtKB-KW"/>
</dbReference>
<keyword evidence="3 8" id="KW-0812">Transmembrane</keyword>
<keyword evidence="6 8" id="KW-0472">Membrane</keyword>
<dbReference type="Pfam" id="PF06298">
    <property type="entry name" value="PsbY"/>
    <property type="match status" value="3"/>
</dbReference>
<dbReference type="GO" id="GO:0009534">
    <property type="term" value="C:chloroplast thylakoid"/>
    <property type="evidence" value="ECO:0007669"/>
    <property type="project" value="TreeGrafter"/>
</dbReference>
<evidence type="ECO:0000256" key="9">
    <source>
        <dbReference type="SAM" id="SignalP"/>
    </source>
</evidence>
<dbReference type="AlphaFoldDB" id="A0A8T2QR47"/>
<accession>A0A8T2QR47</accession>
<evidence type="ECO:0000313" key="11">
    <source>
        <dbReference type="Proteomes" id="UP000825935"/>
    </source>
</evidence>
<keyword evidence="7" id="KW-0604">Photosystem II</keyword>
<feature type="transmembrane region" description="Helical" evidence="8">
    <location>
        <begin position="105"/>
        <end position="123"/>
    </location>
</feature>
<feature type="transmembrane region" description="Helical" evidence="8">
    <location>
        <begin position="135"/>
        <end position="154"/>
    </location>
</feature>
<dbReference type="GO" id="GO:0009523">
    <property type="term" value="C:photosystem II"/>
    <property type="evidence" value="ECO:0007669"/>
    <property type="project" value="UniProtKB-KW"/>
</dbReference>
<feature type="chain" id="PRO_5035780291" description="Photosystem II core complex proteins psbY, chloroplastic" evidence="9">
    <location>
        <begin position="18"/>
        <end position="275"/>
    </location>
</feature>
<dbReference type="PANTHER" id="PTHR34790:SF1">
    <property type="entry name" value="PHOTOSYSTEM II CORE COMPLEX PROTEINS PSBY, CHLOROPLASTIC"/>
    <property type="match status" value="1"/>
</dbReference>
<evidence type="ECO:0000256" key="2">
    <source>
        <dbReference type="ARBA" id="ARBA00022531"/>
    </source>
</evidence>
<reference evidence="10" key="1">
    <citation type="submission" date="2021-08" db="EMBL/GenBank/DDBJ databases">
        <title>WGS assembly of Ceratopteris richardii.</title>
        <authorList>
            <person name="Marchant D.B."/>
            <person name="Chen G."/>
            <person name="Jenkins J."/>
            <person name="Shu S."/>
            <person name="Leebens-Mack J."/>
            <person name="Grimwood J."/>
            <person name="Schmutz J."/>
            <person name="Soltis P."/>
            <person name="Soltis D."/>
            <person name="Chen Z.-H."/>
        </authorList>
    </citation>
    <scope>NUCLEOTIDE SEQUENCE</scope>
    <source>
        <strain evidence="10">Whitten #5841</strain>
        <tissue evidence="10">Leaf</tissue>
    </source>
</reference>
<organism evidence="10 11">
    <name type="scientific">Ceratopteris richardii</name>
    <name type="common">Triangle waterfern</name>
    <dbReference type="NCBI Taxonomy" id="49495"/>
    <lineage>
        <taxon>Eukaryota</taxon>
        <taxon>Viridiplantae</taxon>
        <taxon>Streptophyta</taxon>
        <taxon>Embryophyta</taxon>
        <taxon>Tracheophyta</taxon>
        <taxon>Polypodiopsida</taxon>
        <taxon>Polypodiidae</taxon>
        <taxon>Polypodiales</taxon>
        <taxon>Pteridineae</taxon>
        <taxon>Pteridaceae</taxon>
        <taxon>Parkerioideae</taxon>
        <taxon>Ceratopteris</taxon>
    </lineage>
</organism>
<keyword evidence="2" id="KW-0602">Photosynthesis</keyword>
<evidence type="ECO:0000256" key="4">
    <source>
        <dbReference type="ARBA" id="ARBA00022989"/>
    </source>
</evidence>
<evidence type="ECO:0008006" key="12">
    <source>
        <dbReference type="Google" id="ProtNLM"/>
    </source>
</evidence>
<evidence type="ECO:0000313" key="10">
    <source>
        <dbReference type="EMBL" id="KAH7286064.1"/>
    </source>
</evidence>
<dbReference type="HAMAP" id="MF_00717">
    <property type="entry name" value="PSII_PsbY"/>
    <property type="match status" value="3"/>
</dbReference>
<dbReference type="Proteomes" id="UP000825935">
    <property type="component" value="Chromosome 33"/>
</dbReference>
<dbReference type="PANTHER" id="PTHR34790">
    <property type="entry name" value="PHOTOSYSTEM II CORE COMPLEX PROTEINS PSBY, CHLOROPLASTIC"/>
    <property type="match status" value="1"/>
</dbReference>